<dbReference type="Proteomes" id="UP001331561">
    <property type="component" value="Unassembled WGS sequence"/>
</dbReference>
<protein>
    <submittedName>
        <fullName evidence="2">Uncharacterized protein</fullName>
    </submittedName>
</protein>
<keyword evidence="3" id="KW-1185">Reference proteome</keyword>
<keyword evidence="1" id="KW-1133">Transmembrane helix</keyword>
<evidence type="ECO:0000313" key="3">
    <source>
        <dbReference type="Proteomes" id="UP001331561"/>
    </source>
</evidence>
<name>A0ABU6K8P5_9RHOO</name>
<accession>A0ABU6K8P5</accession>
<feature type="transmembrane region" description="Helical" evidence="1">
    <location>
        <begin position="6"/>
        <end position="26"/>
    </location>
</feature>
<gene>
    <name evidence="2" type="ORF">VVD49_19245</name>
</gene>
<organism evidence="2 3">
    <name type="scientific">Uliginosibacterium silvisoli</name>
    <dbReference type="NCBI Taxonomy" id="3114758"/>
    <lineage>
        <taxon>Bacteria</taxon>
        <taxon>Pseudomonadati</taxon>
        <taxon>Pseudomonadota</taxon>
        <taxon>Betaproteobacteria</taxon>
        <taxon>Rhodocyclales</taxon>
        <taxon>Zoogloeaceae</taxon>
        <taxon>Uliginosibacterium</taxon>
    </lineage>
</organism>
<proteinExistence type="predicted"/>
<comment type="caution">
    <text evidence="2">The sequence shown here is derived from an EMBL/GenBank/DDBJ whole genome shotgun (WGS) entry which is preliminary data.</text>
</comment>
<dbReference type="EMBL" id="JAYXHS010000004">
    <property type="protein sequence ID" value="MEC5387877.1"/>
    <property type="molecule type" value="Genomic_DNA"/>
</dbReference>
<sequence>MNTSILAKAGAVTVTAFLAGATWVALSRWRASQQAADAGRLTPTAAGAPADAFSQHAVQHDLSVGDAV</sequence>
<keyword evidence="1" id="KW-0472">Membrane</keyword>
<keyword evidence="1" id="KW-0812">Transmembrane</keyword>
<evidence type="ECO:0000256" key="1">
    <source>
        <dbReference type="SAM" id="Phobius"/>
    </source>
</evidence>
<dbReference type="RefSeq" id="WP_327600851.1">
    <property type="nucleotide sequence ID" value="NZ_JAYXHS010000004.1"/>
</dbReference>
<reference evidence="2 3" key="1">
    <citation type="submission" date="2024-01" db="EMBL/GenBank/DDBJ databases">
        <title>Uliginosibacterium soil sp. nov.</title>
        <authorList>
            <person name="Lv Y."/>
        </authorList>
    </citation>
    <scope>NUCLEOTIDE SEQUENCE [LARGE SCALE GENOMIC DNA]</scope>
    <source>
        <strain evidence="2 3">H3</strain>
    </source>
</reference>
<evidence type="ECO:0000313" key="2">
    <source>
        <dbReference type="EMBL" id="MEC5387877.1"/>
    </source>
</evidence>